<dbReference type="EMBL" id="PVUE01000001">
    <property type="protein sequence ID" value="PRZ44109.1"/>
    <property type="molecule type" value="Genomic_DNA"/>
</dbReference>
<evidence type="ECO:0000313" key="3">
    <source>
        <dbReference type="Proteomes" id="UP000237752"/>
    </source>
</evidence>
<name>A0A2T1A690_9ACTN</name>
<evidence type="ECO:0000313" key="2">
    <source>
        <dbReference type="EMBL" id="PRZ44109.1"/>
    </source>
</evidence>
<feature type="region of interest" description="Disordered" evidence="1">
    <location>
        <begin position="100"/>
        <end position="125"/>
    </location>
</feature>
<protein>
    <submittedName>
        <fullName evidence="2">Uncharacterized protein</fullName>
    </submittedName>
</protein>
<reference evidence="2 3" key="1">
    <citation type="submission" date="2018-03" db="EMBL/GenBank/DDBJ databases">
        <title>Genomic Encyclopedia of Archaeal and Bacterial Type Strains, Phase II (KMG-II): from individual species to whole genera.</title>
        <authorList>
            <person name="Goeker M."/>
        </authorList>
    </citation>
    <scope>NUCLEOTIDE SEQUENCE [LARGE SCALE GENOMIC DNA]</scope>
    <source>
        <strain evidence="2 3">DSM 100065</strain>
    </source>
</reference>
<dbReference type="RefSeq" id="WP_106347159.1">
    <property type="nucleotide sequence ID" value="NZ_PVUE01000001.1"/>
</dbReference>
<organism evidence="2 3">
    <name type="scientific">Antricoccus suffuscus</name>
    <dbReference type="NCBI Taxonomy" id="1629062"/>
    <lineage>
        <taxon>Bacteria</taxon>
        <taxon>Bacillati</taxon>
        <taxon>Actinomycetota</taxon>
        <taxon>Actinomycetes</taxon>
        <taxon>Geodermatophilales</taxon>
        <taxon>Antricoccaceae</taxon>
        <taxon>Antricoccus</taxon>
    </lineage>
</organism>
<evidence type="ECO:0000256" key="1">
    <source>
        <dbReference type="SAM" id="MobiDB-lite"/>
    </source>
</evidence>
<sequence length="125" mass="13933">MTSAESPDALLTELTNHAERVEELAKRNTSFDQYTVLGMHSDLRVFLDNWAAYSDEQHQRIAACVHNVCNIRDEGSDFEGYFDNDLADIDQLKQDLRSTSDLGATVTNENDDAEPPAVSTPDPQS</sequence>
<keyword evidence="3" id="KW-1185">Reference proteome</keyword>
<dbReference type="AlphaFoldDB" id="A0A2T1A690"/>
<comment type="caution">
    <text evidence="2">The sequence shown here is derived from an EMBL/GenBank/DDBJ whole genome shotgun (WGS) entry which is preliminary data.</text>
</comment>
<dbReference type="OrthoDB" id="5193431at2"/>
<accession>A0A2T1A690</accession>
<dbReference type="Proteomes" id="UP000237752">
    <property type="component" value="Unassembled WGS sequence"/>
</dbReference>
<proteinExistence type="predicted"/>
<gene>
    <name evidence="2" type="ORF">CLV47_101234</name>
</gene>